<organism evidence="3 4">
    <name type="scientific">Lentzea alba</name>
    <dbReference type="NCBI Taxonomy" id="2714351"/>
    <lineage>
        <taxon>Bacteria</taxon>
        <taxon>Bacillati</taxon>
        <taxon>Actinomycetota</taxon>
        <taxon>Actinomycetes</taxon>
        <taxon>Pseudonocardiales</taxon>
        <taxon>Pseudonocardiaceae</taxon>
        <taxon>Lentzea</taxon>
    </lineage>
</organism>
<gene>
    <name evidence="3" type="ORF">G7043_02645</name>
</gene>
<feature type="region of interest" description="Disordered" evidence="1">
    <location>
        <begin position="247"/>
        <end position="269"/>
    </location>
</feature>
<sequence>MLRLALVIVLFLPASAHALPLKVSCEVPGVHDADVIRVVHAVGLSLKVSDKVMLAGFEAGWVESHMNNLACGDADSLGVFQQRPSMGWGTPAEIMDVSYAARRFFEYAVRVDRPDLTPGLLADAVQRSCCPERYDQAVGRAQSMLRQAWQGGPEVVGGGVYVVEDGDVWVDRTRLSTIGSFVGRPSVAGRFVYARTVHGEIMVLADGAWRLVASGVGGDPEAVLRPDGTVVVYAVLADGSVAKLSDPSETIGMGGGSPEGARQPGSIQSGSIPLSPPGFAVGKPSAITFPDGSIALYLRSGSALIAGGAGAWREIAQGLEASPEAVLRPDGTVSVYSLIGGRVHRLGAGWEPLSETRFIDTVSAQPDGTVHARKADGEVLKVG</sequence>
<comment type="caution">
    <text evidence="3">The sequence shown here is derived from an EMBL/GenBank/DDBJ whole genome shotgun (WGS) entry which is preliminary data.</text>
</comment>
<name>A0A7C9RMK2_9PSEU</name>
<evidence type="ECO:0000256" key="2">
    <source>
        <dbReference type="SAM" id="SignalP"/>
    </source>
</evidence>
<keyword evidence="2" id="KW-0732">Signal</keyword>
<evidence type="ECO:0000256" key="1">
    <source>
        <dbReference type="SAM" id="MobiDB-lite"/>
    </source>
</evidence>
<feature type="signal peptide" evidence="2">
    <location>
        <begin position="1"/>
        <end position="18"/>
    </location>
</feature>
<dbReference type="AlphaFoldDB" id="A0A7C9RMK2"/>
<dbReference type="EMBL" id="JAAMPJ010000001">
    <property type="protein sequence ID" value="NGY57826.1"/>
    <property type="molecule type" value="Genomic_DNA"/>
</dbReference>
<protein>
    <submittedName>
        <fullName evidence="3">Uncharacterized protein</fullName>
    </submittedName>
</protein>
<feature type="chain" id="PRO_5028900341" evidence="2">
    <location>
        <begin position="19"/>
        <end position="383"/>
    </location>
</feature>
<keyword evidence="4" id="KW-1185">Reference proteome</keyword>
<dbReference type="Proteomes" id="UP000481360">
    <property type="component" value="Unassembled WGS sequence"/>
</dbReference>
<proteinExistence type="predicted"/>
<evidence type="ECO:0000313" key="3">
    <source>
        <dbReference type="EMBL" id="NGY57826.1"/>
    </source>
</evidence>
<accession>A0A7C9RMK2</accession>
<reference evidence="3 4" key="1">
    <citation type="submission" date="2020-03" db="EMBL/GenBank/DDBJ databases">
        <title>Isolation and identification of active actinomycetes.</title>
        <authorList>
            <person name="Sun X."/>
        </authorList>
    </citation>
    <scope>NUCLEOTIDE SEQUENCE [LARGE SCALE GENOMIC DNA]</scope>
    <source>
        <strain evidence="3 4">NEAU-D13</strain>
    </source>
</reference>
<evidence type="ECO:0000313" key="4">
    <source>
        <dbReference type="Proteomes" id="UP000481360"/>
    </source>
</evidence>
<dbReference type="RefSeq" id="WP_166043457.1">
    <property type="nucleotide sequence ID" value="NZ_JAAMPJ010000001.1"/>
</dbReference>